<keyword evidence="5 6" id="KW-0472">Membrane</keyword>
<protein>
    <recommendedName>
        <fullName evidence="7">Major facilitator superfamily (MFS) profile domain-containing protein</fullName>
    </recommendedName>
</protein>
<name>A0A1L9R525_ASPWE</name>
<proteinExistence type="predicted"/>
<evidence type="ECO:0000313" key="9">
    <source>
        <dbReference type="Proteomes" id="UP000184383"/>
    </source>
</evidence>
<feature type="transmembrane region" description="Helical" evidence="6">
    <location>
        <begin position="81"/>
        <end position="100"/>
    </location>
</feature>
<evidence type="ECO:0000256" key="5">
    <source>
        <dbReference type="ARBA" id="ARBA00023136"/>
    </source>
</evidence>
<dbReference type="InterPro" id="IPR011701">
    <property type="entry name" value="MFS"/>
</dbReference>
<comment type="subcellular location">
    <subcellularLocation>
        <location evidence="1">Membrane</location>
        <topology evidence="1">Multi-pass membrane protein</topology>
    </subcellularLocation>
</comment>
<dbReference type="OrthoDB" id="6730379at2759"/>
<dbReference type="InterPro" id="IPR036291">
    <property type="entry name" value="NAD(P)-bd_dom_sf"/>
</dbReference>
<evidence type="ECO:0000313" key="8">
    <source>
        <dbReference type="EMBL" id="OJJ29998.1"/>
    </source>
</evidence>
<dbReference type="GO" id="GO:0016020">
    <property type="term" value="C:membrane"/>
    <property type="evidence" value="ECO:0007669"/>
    <property type="project" value="UniProtKB-SubCell"/>
</dbReference>
<evidence type="ECO:0000256" key="3">
    <source>
        <dbReference type="ARBA" id="ARBA00022692"/>
    </source>
</evidence>
<evidence type="ECO:0000256" key="2">
    <source>
        <dbReference type="ARBA" id="ARBA00022448"/>
    </source>
</evidence>
<feature type="transmembrane region" description="Helical" evidence="6">
    <location>
        <begin position="478"/>
        <end position="496"/>
    </location>
</feature>
<dbReference type="AlphaFoldDB" id="A0A1L9R525"/>
<dbReference type="PANTHER" id="PTHR43791">
    <property type="entry name" value="PERMEASE-RELATED"/>
    <property type="match status" value="1"/>
</dbReference>
<accession>A0A1L9R525</accession>
<dbReference type="Proteomes" id="UP000184383">
    <property type="component" value="Unassembled WGS sequence"/>
</dbReference>
<feature type="transmembrane region" description="Helical" evidence="6">
    <location>
        <begin position="258"/>
        <end position="282"/>
    </location>
</feature>
<feature type="transmembrane region" description="Helical" evidence="6">
    <location>
        <begin position="384"/>
        <end position="401"/>
    </location>
</feature>
<feature type="transmembrane region" description="Helical" evidence="6">
    <location>
        <begin position="155"/>
        <end position="175"/>
    </location>
</feature>
<sequence>MDDARLMRKIDWQILPIMFLTYFLQFLDKVSLNYANVMGLQDDLNMTGNDFSWLATAFFIAYAVAEIPQGILLQRLPITKVLGANVFFWGVILCCSAAVHNFASMIALRVLLGLLEAVIGMSLLYSQYILMRTAPSLTMYTSMWYTRAESTPRYGFWYCGLGAGQIVGGLISFGAQHAPSSMSFGGWRIMFVVIGAVNVLVSLLVLFILPETPEKARFISDDEKKRIAFRLSQDQAGVGEKVFQLSSLIEAFGDVQTWLLVLLTILITIPSGVITTFSSILIKNFGYTSKESALLNMPSGVVSIIATMLSTYAISRGFSRWLAIAFLLIPTLIGACLMSFLPSSNQSNQGGCLAGIYLVNTIVAPLALIFAWTGANFKGYTMKVAGCSLVSAAFSIANIIGPQTFQARDAPRYLPAKITVVAVSAAAIVISACLRVLYGMRNSKADRLGVAARSYLEKKLGRDDDVAFRYVFLRKMTILITGANSFIAAHCISLLLSSNIPVRATVRSPSKASSTYSALAAAKAPNLTSLEVVVIPDITDVNQLSPALEGCTAILHLASAFNYDAKPGEFEEKLLLPALNGTLAVCQAAQKYPAIKRVVIMSSFASVYDASLGLQPDSVYTEEDWCPLRYEDGRDADAVPIAYRASKAIAEKAAWEFIQNNEVTFHLVTLCPGMVFGKMIHPISSLDELNASNRIVWDVLSAGEGGCIPPTKAPVWIDVEDLAVVCHRALTYPLSSHERFLVTQGSYDTQEIADIAREQLVKKRSRVPVGEPGKRYHHTHYSCDSGKVQKTFGVAFKTLEESIIPLARQLYAME</sequence>
<feature type="transmembrane region" description="Helical" evidence="6">
    <location>
        <begin position="106"/>
        <end position="125"/>
    </location>
</feature>
<keyword evidence="2" id="KW-0813">Transport</keyword>
<dbReference type="SUPFAM" id="SSF103473">
    <property type="entry name" value="MFS general substrate transporter"/>
    <property type="match status" value="1"/>
</dbReference>
<dbReference type="RefSeq" id="XP_040683675.1">
    <property type="nucleotide sequence ID" value="XM_040829460.1"/>
</dbReference>
<feature type="transmembrane region" description="Helical" evidence="6">
    <location>
        <begin position="51"/>
        <end position="69"/>
    </location>
</feature>
<feature type="domain" description="Major facilitator superfamily (MFS) profile" evidence="7">
    <location>
        <begin position="14"/>
        <end position="444"/>
    </location>
</feature>
<feature type="transmembrane region" description="Helical" evidence="6">
    <location>
        <begin position="294"/>
        <end position="314"/>
    </location>
</feature>
<dbReference type="InterPro" id="IPR036259">
    <property type="entry name" value="MFS_trans_sf"/>
</dbReference>
<feature type="transmembrane region" description="Helical" evidence="6">
    <location>
        <begin position="321"/>
        <end position="341"/>
    </location>
</feature>
<feature type="transmembrane region" description="Helical" evidence="6">
    <location>
        <begin position="12"/>
        <end position="31"/>
    </location>
</feature>
<dbReference type="Pfam" id="PF01370">
    <property type="entry name" value="Epimerase"/>
    <property type="match status" value="1"/>
</dbReference>
<dbReference type="PANTHER" id="PTHR43791:SF40">
    <property type="entry name" value="THIAMINE PATHWAY TRANSPORTER THI73"/>
    <property type="match status" value="1"/>
</dbReference>
<dbReference type="PROSITE" id="PS50850">
    <property type="entry name" value="MFS"/>
    <property type="match status" value="1"/>
</dbReference>
<dbReference type="InterPro" id="IPR020846">
    <property type="entry name" value="MFS_dom"/>
</dbReference>
<dbReference type="Gene3D" id="3.40.50.720">
    <property type="entry name" value="NAD(P)-binding Rossmann-like Domain"/>
    <property type="match status" value="1"/>
</dbReference>
<reference evidence="9" key="1">
    <citation type="journal article" date="2017" name="Genome Biol.">
        <title>Comparative genomics reveals high biological diversity and specific adaptations in the industrially and medically important fungal genus Aspergillus.</title>
        <authorList>
            <person name="de Vries R.P."/>
            <person name="Riley R."/>
            <person name="Wiebenga A."/>
            <person name="Aguilar-Osorio G."/>
            <person name="Amillis S."/>
            <person name="Uchima C.A."/>
            <person name="Anderluh G."/>
            <person name="Asadollahi M."/>
            <person name="Askin M."/>
            <person name="Barry K."/>
            <person name="Battaglia E."/>
            <person name="Bayram O."/>
            <person name="Benocci T."/>
            <person name="Braus-Stromeyer S.A."/>
            <person name="Caldana C."/>
            <person name="Canovas D."/>
            <person name="Cerqueira G.C."/>
            <person name="Chen F."/>
            <person name="Chen W."/>
            <person name="Choi C."/>
            <person name="Clum A."/>
            <person name="Dos Santos R.A."/>
            <person name="Damasio A.R."/>
            <person name="Diallinas G."/>
            <person name="Emri T."/>
            <person name="Fekete E."/>
            <person name="Flipphi M."/>
            <person name="Freyberg S."/>
            <person name="Gallo A."/>
            <person name="Gournas C."/>
            <person name="Habgood R."/>
            <person name="Hainaut M."/>
            <person name="Harispe M.L."/>
            <person name="Henrissat B."/>
            <person name="Hilden K.S."/>
            <person name="Hope R."/>
            <person name="Hossain A."/>
            <person name="Karabika E."/>
            <person name="Karaffa L."/>
            <person name="Karanyi Z."/>
            <person name="Krasevec N."/>
            <person name="Kuo A."/>
            <person name="Kusch H."/>
            <person name="LaButti K."/>
            <person name="Lagendijk E.L."/>
            <person name="Lapidus A."/>
            <person name="Levasseur A."/>
            <person name="Lindquist E."/>
            <person name="Lipzen A."/>
            <person name="Logrieco A.F."/>
            <person name="MacCabe A."/>
            <person name="Maekelae M.R."/>
            <person name="Malavazi I."/>
            <person name="Melin P."/>
            <person name="Meyer V."/>
            <person name="Mielnichuk N."/>
            <person name="Miskei M."/>
            <person name="Molnar A.P."/>
            <person name="Mule G."/>
            <person name="Ngan C.Y."/>
            <person name="Orejas M."/>
            <person name="Orosz E."/>
            <person name="Ouedraogo J.P."/>
            <person name="Overkamp K.M."/>
            <person name="Park H.-S."/>
            <person name="Perrone G."/>
            <person name="Piumi F."/>
            <person name="Punt P.J."/>
            <person name="Ram A.F."/>
            <person name="Ramon A."/>
            <person name="Rauscher S."/>
            <person name="Record E."/>
            <person name="Riano-Pachon D.M."/>
            <person name="Robert V."/>
            <person name="Roehrig J."/>
            <person name="Ruller R."/>
            <person name="Salamov A."/>
            <person name="Salih N.S."/>
            <person name="Samson R.A."/>
            <person name="Sandor E."/>
            <person name="Sanguinetti M."/>
            <person name="Schuetze T."/>
            <person name="Sepcic K."/>
            <person name="Shelest E."/>
            <person name="Sherlock G."/>
            <person name="Sophianopoulou V."/>
            <person name="Squina F.M."/>
            <person name="Sun H."/>
            <person name="Susca A."/>
            <person name="Todd R.B."/>
            <person name="Tsang A."/>
            <person name="Unkles S.E."/>
            <person name="van de Wiele N."/>
            <person name="van Rossen-Uffink D."/>
            <person name="Oliveira J.V."/>
            <person name="Vesth T.C."/>
            <person name="Visser J."/>
            <person name="Yu J.-H."/>
            <person name="Zhou M."/>
            <person name="Andersen M.R."/>
            <person name="Archer D.B."/>
            <person name="Baker S.E."/>
            <person name="Benoit I."/>
            <person name="Brakhage A.A."/>
            <person name="Braus G.H."/>
            <person name="Fischer R."/>
            <person name="Frisvad J.C."/>
            <person name="Goldman G.H."/>
            <person name="Houbraken J."/>
            <person name="Oakley B."/>
            <person name="Pocsi I."/>
            <person name="Scazzocchio C."/>
            <person name="Seiboth B."/>
            <person name="vanKuyk P.A."/>
            <person name="Wortman J."/>
            <person name="Dyer P.S."/>
            <person name="Grigoriev I.V."/>
        </authorList>
    </citation>
    <scope>NUCLEOTIDE SEQUENCE [LARGE SCALE GENOMIC DNA]</scope>
    <source>
        <strain evidence="9">DTO 134E9</strain>
    </source>
</reference>
<dbReference type="Pfam" id="PF07690">
    <property type="entry name" value="MFS_1"/>
    <property type="match status" value="1"/>
</dbReference>
<dbReference type="GO" id="GO:0022857">
    <property type="term" value="F:transmembrane transporter activity"/>
    <property type="evidence" value="ECO:0007669"/>
    <property type="project" value="InterPro"/>
</dbReference>
<feature type="transmembrane region" description="Helical" evidence="6">
    <location>
        <begin position="353"/>
        <end position="372"/>
    </location>
</feature>
<dbReference type="Gene3D" id="1.20.1250.20">
    <property type="entry name" value="MFS general substrate transporter like domains"/>
    <property type="match status" value="1"/>
</dbReference>
<feature type="transmembrane region" description="Helical" evidence="6">
    <location>
        <begin position="413"/>
        <end position="438"/>
    </location>
</feature>
<evidence type="ECO:0000256" key="4">
    <source>
        <dbReference type="ARBA" id="ARBA00022989"/>
    </source>
</evidence>
<gene>
    <name evidence="8" type="ORF">ASPWEDRAFT_144095</name>
</gene>
<feature type="transmembrane region" description="Helical" evidence="6">
    <location>
        <begin position="187"/>
        <end position="209"/>
    </location>
</feature>
<dbReference type="InterPro" id="IPR001509">
    <property type="entry name" value="Epimerase_deHydtase"/>
</dbReference>
<dbReference type="VEuPathDB" id="FungiDB:ASPWEDRAFT_144095"/>
<dbReference type="SUPFAM" id="SSF51735">
    <property type="entry name" value="NAD(P)-binding Rossmann-fold domains"/>
    <property type="match status" value="1"/>
</dbReference>
<dbReference type="GeneID" id="63745308"/>
<evidence type="ECO:0000256" key="6">
    <source>
        <dbReference type="SAM" id="Phobius"/>
    </source>
</evidence>
<evidence type="ECO:0000259" key="7">
    <source>
        <dbReference type="PROSITE" id="PS50850"/>
    </source>
</evidence>
<dbReference type="EMBL" id="KV878218">
    <property type="protein sequence ID" value="OJJ29998.1"/>
    <property type="molecule type" value="Genomic_DNA"/>
</dbReference>
<keyword evidence="9" id="KW-1185">Reference proteome</keyword>
<evidence type="ECO:0000256" key="1">
    <source>
        <dbReference type="ARBA" id="ARBA00004141"/>
    </source>
</evidence>
<keyword evidence="3 6" id="KW-0812">Transmembrane</keyword>
<keyword evidence="4 6" id="KW-1133">Transmembrane helix</keyword>
<organism evidence="8 9">
    <name type="scientific">Aspergillus wentii DTO 134E9</name>
    <dbReference type="NCBI Taxonomy" id="1073089"/>
    <lineage>
        <taxon>Eukaryota</taxon>
        <taxon>Fungi</taxon>
        <taxon>Dikarya</taxon>
        <taxon>Ascomycota</taxon>
        <taxon>Pezizomycotina</taxon>
        <taxon>Eurotiomycetes</taxon>
        <taxon>Eurotiomycetidae</taxon>
        <taxon>Eurotiales</taxon>
        <taxon>Aspergillaceae</taxon>
        <taxon>Aspergillus</taxon>
        <taxon>Aspergillus subgen. Cremei</taxon>
    </lineage>
</organism>